<evidence type="ECO:0000259" key="2">
    <source>
        <dbReference type="Pfam" id="PF03372"/>
    </source>
</evidence>
<protein>
    <recommendedName>
        <fullName evidence="2">Endonuclease/exonuclease/phosphatase domain-containing protein</fullName>
    </recommendedName>
</protein>
<proteinExistence type="predicted"/>
<name>A0A7R9W647_9STRA</name>
<feature type="domain" description="Endonuclease/exonuclease/phosphatase" evidence="2">
    <location>
        <begin position="102"/>
        <end position="267"/>
    </location>
</feature>
<gene>
    <name evidence="3" type="ORF">TDUB1175_LOCUS13547</name>
</gene>
<dbReference type="AlphaFoldDB" id="A0A7R9W647"/>
<dbReference type="EMBL" id="HBED01027097">
    <property type="protein sequence ID" value="CAD8314758.1"/>
    <property type="molecule type" value="Transcribed_RNA"/>
</dbReference>
<dbReference type="GO" id="GO:0000175">
    <property type="term" value="F:3'-5'-RNA exonuclease activity"/>
    <property type="evidence" value="ECO:0007669"/>
    <property type="project" value="TreeGrafter"/>
</dbReference>
<organism evidence="3">
    <name type="scientific">Pseudictyota dubia</name>
    <dbReference type="NCBI Taxonomy" id="2749911"/>
    <lineage>
        <taxon>Eukaryota</taxon>
        <taxon>Sar</taxon>
        <taxon>Stramenopiles</taxon>
        <taxon>Ochrophyta</taxon>
        <taxon>Bacillariophyta</taxon>
        <taxon>Mediophyceae</taxon>
        <taxon>Biddulphiophycidae</taxon>
        <taxon>Eupodiscales</taxon>
        <taxon>Odontellaceae</taxon>
        <taxon>Pseudictyota</taxon>
    </lineage>
</organism>
<dbReference type="PANTHER" id="PTHR12121">
    <property type="entry name" value="CARBON CATABOLITE REPRESSOR PROTEIN 4"/>
    <property type="match status" value="1"/>
</dbReference>
<dbReference type="SUPFAM" id="SSF56219">
    <property type="entry name" value="DNase I-like"/>
    <property type="match status" value="1"/>
</dbReference>
<reference evidence="3" key="1">
    <citation type="submission" date="2021-01" db="EMBL/GenBank/DDBJ databases">
        <authorList>
            <person name="Corre E."/>
            <person name="Pelletier E."/>
            <person name="Niang G."/>
            <person name="Scheremetjew M."/>
            <person name="Finn R."/>
            <person name="Kale V."/>
            <person name="Holt S."/>
            <person name="Cochrane G."/>
            <person name="Meng A."/>
            <person name="Brown T."/>
            <person name="Cohen L."/>
        </authorList>
    </citation>
    <scope>NUCLEOTIDE SEQUENCE</scope>
    <source>
        <strain evidence="3">CCMP147</strain>
    </source>
</reference>
<evidence type="ECO:0000313" key="3">
    <source>
        <dbReference type="EMBL" id="CAD8314758.1"/>
    </source>
</evidence>
<evidence type="ECO:0000256" key="1">
    <source>
        <dbReference type="SAM" id="MobiDB-lite"/>
    </source>
</evidence>
<dbReference type="PANTHER" id="PTHR12121:SF101">
    <property type="entry name" value="ENDONUCLEASE_EXONUCLEASE_PHOSPHATASE DOMAIN-CONTAINING PROTEIN"/>
    <property type="match status" value="1"/>
</dbReference>
<dbReference type="InterPro" id="IPR050410">
    <property type="entry name" value="CCR4/nocturin_mRNA_transcr"/>
</dbReference>
<feature type="region of interest" description="Disordered" evidence="1">
    <location>
        <begin position="284"/>
        <end position="303"/>
    </location>
</feature>
<dbReference type="Pfam" id="PF03372">
    <property type="entry name" value="Exo_endo_phos"/>
    <property type="match status" value="1"/>
</dbReference>
<dbReference type="Gene3D" id="3.60.10.10">
    <property type="entry name" value="Endonuclease/exonuclease/phosphatase"/>
    <property type="match status" value="1"/>
</dbReference>
<sequence>MLTGQYGKKFNNYMGVALAYPTDSFETVFVDVARLSDHRVGGWPRPPSNSGVGGYGEAVKKLFSVLFQPLMRLPAPEYQTKGGHDHWEISEHRFNILLTACLRSKHFEDDADMEVGTFVISTYHMPCAFYAPMVMNIHAEMAARRCQDLAQDDPYVLAGDFNFLPDSPHYKLLTTGRLDRSDPTYPTSKYGMEWSSNIVGMKSAYGMSNRGEPEFTNYTQVEDDYPFVGTLDYIFLSDEWTISGVKNLPSKWDVVGPFPTEREPSDHVLIAANLAISYDINKSRTSSDSVTDGETAVSELTQDYPPVTKITTSS</sequence>
<dbReference type="InterPro" id="IPR036691">
    <property type="entry name" value="Endo/exonu/phosph_ase_sf"/>
</dbReference>
<accession>A0A7R9W647</accession>
<dbReference type="InterPro" id="IPR005135">
    <property type="entry name" value="Endo/exonuclease/phosphatase"/>
</dbReference>